<dbReference type="BioCyc" id="HAUR316274:GHYA-488-MONOMER"/>
<dbReference type="InterPro" id="IPR036465">
    <property type="entry name" value="vWFA_dom_sf"/>
</dbReference>
<dbReference type="PROSITE" id="PS50234">
    <property type="entry name" value="VWFA"/>
    <property type="match status" value="1"/>
</dbReference>
<evidence type="ECO:0000259" key="1">
    <source>
        <dbReference type="PROSITE" id="PS50234"/>
    </source>
</evidence>
<proteinExistence type="predicted"/>
<sequence>MEYGLESPINYEQKCLCILVVDTSGSMQGRPIDELNQGLQVFHQDISNSFSTAQRLEICLVEFNSQADCIVEPSLVDQFHMPILAVAGTTKLVDGVRLAIHKVQERKSWYRSTGQPYYRPWIILMTDGEPDSDQDVAGLAREIQHGVNNKQFVFFPIGVQGADMRMLQQISTPDRPPMLLQGLRFEAFFDWLSASLSMVASSTDGQVIQLPSTSGWGILPVS</sequence>
<dbReference type="EMBL" id="CP000875">
    <property type="protein sequence ID" value="ABX03133.1"/>
    <property type="molecule type" value="Genomic_DNA"/>
</dbReference>
<dbReference type="SMART" id="SM00327">
    <property type="entry name" value="VWA"/>
    <property type="match status" value="1"/>
</dbReference>
<evidence type="ECO:0000313" key="2">
    <source>
        <dbReference type="EMBL" id="ABX03133.1"/>
    </source>
</evidence>
<dbReference type="InParanoid" id="A9AV55"/>
<organism evidence="2 3">
    <name type="scientific">Herpetosiphon aurantiacus (strain ATCC 23779 / DSM 785 / 114-95)</name>
    <dbReference type="NCBI Taxonomy" id="316274"/>
    <lineage>
        <taxon>Bacteria</taxon>
        <taxon>Bacillati</taxon>
        <taxon>Chloroflexota</taxon>
        <taxon>Chloroflexia</taxon>
        <taxon>Herpetosiphonales</taxon>
        <taxon>Herpetosiphonaceae</taxon>
        <taxon>Herpetosiphon</taxon>
    </lineage>
</organism>
<dbReference type="Proteomes" id="UP000000787">
    <property type="component" value="Chromosome"/>
</dbReference>
<gene>
    <name evidence="2" type="ordered locus">Haur_0482</name>
</gene>
<protein>
    <submittedName>
        <fullName evidence="2">von Willebrand factor type A</fullName>
    </submittedName>
</protein>
<dbReference type="AlphaFoldDB" id="A9AV55"/>
<dbReference type="STRING" id="316274.Haur_0482"/>
<dbReference type="PIRSF" id="PIRSF020634">
    <property type="entry name" value="TerY_vWA"/>
    <property type="match status" value="1"/>
</dbReference>
<dbReference type="eggNOG" id="COG4245">
    <property type="taxonomic scope" value="Bacteria"/>
</dbReference>
<evidence type="ECO:0000313" key="3">
    <source>
        <dbReference type="Proteomes" id="UP000000787"/>
    </source>
</evidence>
<dbReference type="Pfam" id="PF00092">
    <property type="entry name" value="VWA"/>
    <property type="match status" value="1"/>
</dbReference>
<accession>A9AV55</accession>
<feature type="domain" description="VWFA" evidence="1">
    <location>
        <begin position="16"/>
        <end position="199"/>
    </location>
</feature>
<keyword evidence="3" id="KW-1185">Reference proteome</keyword>
<dbReference type="InterPro" id="IPR002035">
    <property type="entry name" value="VWF_A"/>
</dbReference>
<dbReference type="SUPFAM" id="SSF53300">
    <property type="entry name" value="vWA-like"/>
    <property type="match status" value="1"/>
</dbReference>
<dbReference type="HOGENOM" id="CLU_082324_2_0_0"/>
<name>A9AV55_HERA2</name>
<dbReference type="KEGG" id="hau:Haur_0482"/>
<dbReference type="Gene3D" id="3.40.50.410">
    <property type="entry name" value="von Willebrand factor, type A domain"/>
    <property type="match status" value="1"/>
</dbReference>
<dbReference type="InterPro" id="IPR011392">
    <property type="entry name" value="Tellurite-R_TerY"/>
</dbReference>
<reference evidence="2 3" key="1">
    <citation type="journal article" date="2011" name="Stand. Genomic Sci.">
        <title>Complete genome sequence of the filamentous gliding predatory bacterium Herpetosiphon aurantiacus type strain (114-95(T)).</title>
        <authorList>
            <person name="Kiss H."/>
            <person name="Nett M."/>
            <person name="Domin N."/>
            <person name="Martin K."/>
            <person name="Maresca J.A."/>
            <person name="Copeland A."/>
            <person name="Lapidus A."/>
            <person name="Lucas S."/>
            <person name="Berry K.W."/>
            <person name="Glavina Del Rio T."/>
            <person name="Dalin E."/>
            <person name="Tice H."/>
            <person name="Pitluck S."/>
            <person name="Richardson P."/>
            <person name="Bruce D."/>
            <person name="Goodwin L."/>
            <person name="Han C."/>
            <person name="Detter J.C."/>
            <person name="Schmutz J."/>
            <person name="Brettin T."/>
            <person name="Land M."/>
            <person name="Hauser L."/>
            <person name="Kyrpides N.C."/>
            <person name="Ivanova N."/>
            <person name="Goker M."/>
            <person name="Woyke T."/>
            <person name="Klenk H.P."/>
            <person name="Bryant D.A."/>
        </authorList>
    </citation>
    <scope>NUCLEOTIDE SEQUENCE [LARGE SCALE GENOMIC DNA]</scope>
    <source>
        <strain evidence="3">ATCC 23779 / DSM 785 / 114-95</strain>
    </source>
</reference>